<accession>A0A2X4PMG3</accession>
<reference evidence="2 3" key="1">
    <citation type="submission" date="2018-06" db="EMBL/GenBank/DDBJ databases">
        <authorList>
            <consortium name="Pathogen Informatics"/>
            <person name="Doyle S."/>
        </authorList>
    </citation>
    <scope>NUCLEOTIDE SEQUENCE [LARGE SCALE GENOMIC DNA]</scope>
    <source>
        <strain evidence="2 3">NCTC12858</strain>
    </source>
</reference>
<dbReference type="Proteomes" id="UP000249300">
    <property type="component" value="Chromosome 1"/>
</dbReference>
<organism evidence="2 3">
    <name type="scientific">Porphyromonas crevioricanis</name>
    <dbReference type="NCBI Taxonomy" id="393921"/>
    <lineage>
        <taxon>Bacteria</taxon>
        <taxon>Pseudomonadati</taxon>
        <taxon>Bacteroidota</taxon>
        <taxon>Bacteroidia</taxon>
        <taxon>Bacteroidales</taxon>
        <taxon>Porphyromonadaceae</taxon>
        <taxon>Porphyromonas</taxon>
    </lineage>
</organism>
<feature type="domain" description="ABC-three component systems C-terminal" evidence="1">
    <location>
        <begin position="125"/>
        <end position="367"/>
    </location>
</feature>
<dbReference type="RefSeq" id="WP_042225697.1">
    <property type="nucleotide sequence ID" value="NZ_LS483447.1"/>
</dbReference>
<evidence type="ECO:0000313" key="2">
    <source>
        <dbReference type="EMBL" id="SQH73043.1"/>
    </source>
</evidence>
<dbReference type="KEGG" id="pcre:NCTC12858_00881"/>
<dbReference type="AlphaFoldDB" id="A0A2X4PMG3"/>
<proteinExistence type="predicted"/>
<evidence type="ECO:0000313" key="3">
    <source>
        <dbReference type="Proteomes" id="UP000249300"/>
    </source>
</evidence>
<dbReference type="InterPro" id="IPR046920">
    <property type="entry name" value="ABC-3C_CTD1"/>
</dbReference>
<gene>
    <name evidence="2" type="ORF">NCTC12858_00881</name>
</gene>
<keyword evidence="3" id="KW-1185">Reference proteome</keyword>
<protein>
    <recommendedName>
        <fullName evidence="1">ABC-three component systems C-terminal domain-containing protein</fullName>
    </recommendedName>
</protein>
<dbReference type="Pfam" id="PF20276">
    <property type="entry name" value="CTD1"/>
    <property type="match status" value="1"/>
</dbReference>
<name>A0A2X4PMG3_9PORP</name>
<sequence>MPNSSERKLINSAIGSWSGYIYQGMCAVYVALDHIRKAYNSGGSTNQLEGYKLYLDAYDDFSVHNENGQAISLHQCKLYKQSKSFDEAQKLLVATKADLVQKSICTEDTTTYFHSNQQPRLIEGVSFFEDFEGDKSFNADILSLKISRIIARIFEDQGIERHRMRVYNALISWVDMKVIAIHGLYLKEKRYLYEIATHPNSGIPFSEIISILFLDDFAAYPREDFYRLLKYDFLHSIKDEIESSYESEDDWEGGDPKHIQFLVDSIGNMPIVDFEHIVQRLLPVEHIRPCERSKENVCNSSIAQELIQLVASCTFKLRPEVDWCERSKRQAPIAVKHLPLSKVCRQLYQNRANLDCLREYNTLVTKDGNEFITDIRDKVSTINQIDKSDSDENIFKTKKVGLLSVSKFNTGDYE</sequence>
<evidence type="ECO:0000259" key="1">
    <source>
        <dbReference type="Pfam" id="PF20276"/>
    </source>
</evidence>
<dbReference type="EMBL" id="LS483447">
    <property type="protein sequence ID" value="SQH73043.1"/>
    <property type="molecule type" value="Genomic_DNA"/>
</dbReference>